<dbReference type="FunCoup" id="A0A4R2PRA4">
    <property type="interactions" value="627"/>
</dbReference>
<dbReference type="EMBL" id="SLXO01000001">
    <property type="protein sequence ID" value="TCP38393.1"/>
    <property type="molecule type" value="Genomic_DNA"/>
</dbReference>
<dbReference type="GO" id="GO:0005737">
    <property type="term" value="C:cytoplasm"/>
    <property type="evidence" value="ECO:0007669"/>
    <property type="project" value="UniProtKB-SubCell"/>
</dbReference>
<dbReference type="GO" id="GO:0043022">
    <property type="term" value="F:ribosome binding"/>
    <property type="evidence" value="ECO:0007669"/>
    <property type="project" value="TreeGrafter"/>
</dbReference>
<dbReference type="InterPro" id="IPR037041">
    <property type="entry name" value="Trigger_fac_C_sf"/>
</dbReference>
<dbReference type="InterPro" id="IPR001179">
    <property type="entry name" value="PPIase_FKBP_dom"/>
</dbReference>
<keyword evidence="12" id="KW-0963">Cytoplasm</keyword>
<dbReference type="Gene3D" id="3.30.70.1050">
    <property type="entry name" value="Trigger factor ribosome-binding domain"/>
    <property type="match status" value="1"/>
</dbReference>
<proteinExistence type="inferred from homology"/>
<keyword evidence="7 12" id="KW-0143">Chaperone</keyword>
<evidence type="ECO:0000259" key="15">
    <source>
        <dbReference type="PROSITE" id="PS50059"/>
    </source>
</evidence>
<dbReference type="Proteomes" id="UP000295399">
    <property type="component" value="Unassembled WGS sequence"/>
</dbReference>
<dbReference type="SUPFAM" id="SSF102735">
    <property type="entry name" value="Trigger factor ribosome-binding domain"/>
    <property type="match status" value="1"/>
</dbReference>
<dbReference type="FunFam" id="3.10.50.40:FF:000001">
    <property type="entry name" value="Trigger factor"/>
    <property type="match status" value="1"/>
</dbReference>
<dbReference type="SUPFAM" id="SSF109998">
    <property type="entry name" value="Triger factor/SurA peptide-binding domain-like"/>
    <property type="match status" value="1"/>
</dbReference>
<dbReference type="GO" id="GO:0044183">
    <property type="term" value="F:protein folding chaperone"/>
    <property type="evidence" value="ECO:0007669"/>
    <property type="project" value="TreeGrafter"/>
</dbReference>
<dbReference type="Gene3D" id="1.10.3120.10">
    <property type="entry name" value="Trigger factor, C-terminal domain"/>
    <property type="match status" value="1"/>
</dbReference>
<evidence type="ECO:0000256" key="7">
    <source>
        <dbReference type="ARBA" id="ARBA00023186"/>
    </source>
</evidence>
<dbReference type="InterPro" id="IPR036611">
    <property type="entry name" value="Trigger_fac_ribosome-bd_sf"/>
</dbReference>
<keyword evidence="17" id="KW-1185">Reference proteome</keyword>
<evidence type="ECO:0000256" key="14">
    <source>
        <dbReference type="RuleBase" id="RU003914"/>
    </source>
</evidence>
<dbReference type="PROSITE" id="PS50059">
    <property type="entry name" value="FKBP_PPIASE"/>
    <property type="match status" value="1"/>
</dbReference>
<dbReference type="NCBIfam" id="TIGR00115">
    <property type="entry name" value="tig"/>
    <property type="match status" value="1"/>
</dbReference>
<evidence type="ECO:0000256" key="11">
    <source>
        <dbReference type="ARBA" id="ARBA00029986"/>
    </source>
</evidence>
<keyword evidence="5 12" id="KW-0132">Cell division</keyword>
<dbReference type="GO" id="GO:0051083">
    <property type="term" value="P:'de novo' cotranslational protein folding"/>
    <property type="evidence" value="ECO:0007669"/>
    <property type="project" value="TreeGrafter"/>
</dbReference>
<comment type="subcellular location">
    <subcellularLocation>
        <location evidence="12">Cytoplasm</location>
    </subcellularLocation>
    <text evidence="12">About half TF is bound to the ribosome near the polypeptide exit tunnel while the other half is free in the cytoplasm.</text>
</comment>
<evidence type="ECO:0000256" key="5">
    <source>
        <dbReference type="ARBA" id="ARBA00022618"/>
    </source>
</evidence>
<evidence type="ECO:0000256" key="12">
    <source>
        <dbReference type="HAMAP-Rule" id="MF_00303"/>
    </source>
</evidence>
<organism evidence="16 17">
    <name type="scientific">Rhodothalassium salexigens DSM 2132</name>
    <dbReference type="NCBI Taxonomy" id="1188247"/>
    <lineage>
        <taxon>Bacteria</taxon>
        <taxon>Pseudomonadati</taxon>
        <taxon>Pseudomonadota</taxon>
        <taxon>Alphaproteobacteria</taxon>
        <taxon>Rhodothalassiales</taxon>
        <taxon>Rhodothalassiaceae</taxon>
        <taxon>Rhodothalassium</taxon>
    </lineage>
</organism>
<evidence type="ECO:0000256" key="1">
    <source>
        <dbReference type="ARBA" id="ARBA00000971"/>
    </source>
</evidence>
<dbReference type="RefSeq" id="WP_132706791.1">
    <property type="nucleotide sequence ID" value="NZ_JACIGF010000001.1"/>
</dbReference>
<dbReference type="PIRSF" id="PIRSF003095">
    <property type="entry name" value="Trigger_factor"/>
    <property type="match status" value="1"/>
</dbReference>
<dbReference type="InterPro" id="IPR046357">
    <property type="entry name" value="PPIase_dom_sf"/>
</dbReference>
<keyword evidence="9 12" id="KW-0131">Cell cycle</keyword>
<dbReference type="GO" id="GO:0043335">
    <property type="term" value="P:protein unfolding"/>
    <property type="evidence" value="ECO:0007669"/>
    <property type="project" value="TreeGrafter"/>
</dbReference>
<feature type="domain" description="PPIase FKBP-type" evidence="15">
    <location>
        <begin position="167"/>
        <end position="269"/>
    </location>
</feature>
<name>A0A4R2PRA4_RHOSA</name>
<gene>
    <name evidence="12" type="primary">tig</name>
    <name evidence="16" type="ORF">EV659_101295</name>
</gene>
<comment type="function">
    <text evidence="10 12">Involved in protein export. Acts as a chaperone by maintaining the newly synthesized protein in an open conformation. Functions as a peptidyl-prolyl cis-trans isomerase.</text>
</comment>
<dbReference type="InterPro" id="IPR008880">
    <property type="entry name" value="Trigger_fac_C"/>
</dbReference>
<comment type="caution">
    <text evidence="16">The sequence shown here is derived from an EMBL/GenBank/DDBJ whole genome shotgun (WGS) entry which is preliminary data.</text>
</comment>
<dbReference type="GO" id="GO:0051301">
    <property type="term" value="P:cell division"/>
    <property type="evidence" value="ECO:0007669"/>
    <property type="project" value="UniProtKB-KW"/>
</dbReference>
<evidence type="ECO:0000256" key="2">
    <source>
        <dbReference type="ARBA" id="ARBA00005464"/>
    </source>
</evidence>
<dbReference type="InterPro" id="IPR027304">
    <property type="entry name" value="Trigger_fact/SurA_dom_sf"/>
</dbReference>
<evidence type="ECO:0000256" key="8">
    <source>
        <dbReference type="ARBA" id="ARBA00023235"/>
    </source>
</evidence>
<dbReference type="GO" id="GO:0015031">
    <property type="term" value="P:protein transport"/>
    <property type="evidence" value="ECO:0007669"/>
    <property type="project" value="UniProtKB-UniRule"/>
</dbReference>
<dbReference type="InterPro" id="IPR008881">
    <property type="entry name" value="Trigger_fac_ribosome-bd_bac"/>
</dbReference>
<dbReference type="Gene3D" id="3.10.50.40">
    <property type="match status" value="1"/>
</dbReference>
<reference evidence="16 17" key="1">
    <citation type="submission" date="2019-03" db="EMBL/GenBank/DDBJ databases">
        <title>Genomic Encyclopedia of Type Strains, Phase IV (KMG-IV): sequencing the most valuable type-strain genomes for metagenomic binning, comparative biology and taxonomic classification.</title>
        <authorList>
            <person name="Goeker M."/>
        </authorList>
    </citation>
    <scope>NUCLEOTIDE SEQUENCE [LARGE SCALE GENOMIC DNA]</scope>
    <source>
        <strain evidence="16 17">DSM 2132</strain>
    </source>
</reference>
<dbReference type="Pfam" id="PF00254">
    <property type="entry name" value="FKBP_C"/>
    <property type="match status" value="1"/>
</dbReference>
<dbReference type="GO" id="GO:0003755">
    <property type="term" value="F:peptidyl-prolyl cis-trans isomerase activity"/>
    <property type="evidence" value="ECO:0007669"/>
    <property type="project" value="UniProtKB-UniRule"/>
</dbReference>
<dbReference type="InterPro" id="IPR005215">
    <property type="entry name" value="Trig_fac"/>
</dbReference>
<dbReference type="Pfam" id="PF05697">
    <property type="entry name" value="Trigger_N"/>
    <property type="match status" value="1"/>
</dbReference>
<evidence type="ECO:0000313" key="17">
    <source>
        <dbReference type="Proteomes" id="UP000295399"/>
    </source>
</evidence>
<accession>A0A4R2PRA4</accession>
<dbReference type="EC" id="5.2.1.8" evidence="3 12"/>
<dbReference type="PANTHER" id="PTHR30560:SF3">
    <property type="entry name" value="TRIGGER FACTOR-LIKE PROTEIN TIG, CHLOROPLASTIC"/>
    <property type="match status" value="1"/>
</dbReference>
<dbReference type="InParanoid" id="A0A4R2PRA4"/>
<comment type="catalytic activity">
    <reaction evidence="1 12 13">
        <text>[protein]-peptidylproline (omega=180) = [protein]-peptidylproline (omega=0)</text>
        <dbReference type="Rhea" id="RHEA:16237"/>
        <dbReference type="Rhea" id="RHEA-COMP:10747"/>
        <dbReference type="Rhea" id="RHEA-COMP:10748"/>
        <dbReference type="ChEBI" id="CHEBI:83833"/>
        <dbReference type="ChEBI" id="CHEBI:83834"/>
        <dbReference type="EC" id="5.2.1.8"/>
    </reaction>
</comment>
<comment type="domain">
    <text evidence="12">Consists of 3 domains; the N-terminus binds the ribosome, the middle domain has PPIase activity, while the C-terminus has intrinsic chaperone activity on its own.</text>
</comment>
<evidence type="ECO:0000256" key="6">
    <source>
        <dbReference type="ARBA" id="ARBA00023110"/>
    </source>
</evidence>
<dbReference type="OrthoDB" id="9767721at2"/>
<sequence>MHVEELKNEGLRREYKVTIEGDEMTRRVDKILRDFGRTAPMKGFRPGKAPLSLLKQLHGKAARGQAIQEVISETSEKLFADKEVRPATRPDVDLPNEEEQTQIGDEVVYTLGVEVLPDISVDDFKAPKMEKLVAEVTDAEVDARLGELAKNQRGFEDAPEDHAAADGDRVVCDFVGRIDGEAFEGGTAEDAQVELGSDTFIPGFEEQLVGVKAGDEKTVTVTFPEDYRAEDLAGKEAAFEVKVKGIKRPGEAVTPDDEFAKNFGMEDLEQLRTAIRDQIGSENEQMSRAKLKRELLDHLAETYDFPVPDSMVDMEFQQIWGQVRQDMLRSGEKSIEELQALSEPEDADEKAEFQRLAERRVRLGLLLSELGVANNIQITREEVNSKIIEEVRKYPGQEREVLEFYQQNEDAQAQLRAPIFEDKVVDYVLEIAEVDEKSVSRDELEEALRKLQEEDADAPAAA</sequence>
<evidence type="ECO:0000256" key="4">
    <source>
        <dbReference type="ARBA" id="ARBA00016902"/>
    </source>
</evidence>
<evidence type="ECO:0000256" key="3">
    <source>
        <dbReference type="ARBA" id="ARBA00013194"/>
    </source>
</evidence>
<protein>
    <recommendedName>
        <fullName evidence="4 12">Trigger factor</fullName>
        <shortName evidence="12">TF</shortName>
        <ecNumber evidence="3 12">5.2.1.8</ecNumber>
    </recommendedName>
    <alternativeName>
        <fullName evidence="11 12">PPIase</fullName>
    </alternativeName>
</protein>
<keyword evidence="6 12" id="KW-0697">Rotamase</keyword>
<dbReference type="Pfam" id="PF05698">
    <property type="entry name" value="Trigger_C"/>
    <property type="match status" value="1"/>
</dbReference>
<dbReference type="PANTHER" id="PTHR30560">
    <property type="entry name" value="TRIGGER FACTOR CHAPERONE AND PEPTIDYL-PROLYL CIS/TRANS ISOMERASE"/>
    <property type="match status" value="1"/>
</dbReference>
<keyword evidence="8 12" id="KW-0413">Isomerase</keyword>
<evidence type="ECO:0000256" key="13">
    <source>
        <dbReference type="PROSITE-ProRule" id="PRU00277"/>
    </source>
</evidence>
<dbReference type="AlphaFoldDB" id="A0A4R2PRA4"/>
<evidence type="ECO:0000313" key="16">
    <source>
        <dbReference type="EMBL" id="TCP38393.1"/>
    </source>
</evidence>
<evidence type="ECO:0000256" key="9">
    <source>
        <dbReference type="ARBA" id="ARBA00023306"/>
    </source>
</evidence>
<comment type="similarity">
    <text evidence="2 12 14">Belongs to the FKBP-type PPIase family. Tig subfamily.</text>
</comment>
<dbReference type="HAMAP" id="MF_00303">
    <property type="entry name" value="Trigger_factor_Tig"/>
    <property type="match status" value="1"/>
</dbReference>
<evidence type="ECO:0000256" key="10">
    <source>
        <dbReference type="ARBA" id="ARBA00024849"/>
    </source>
</evidence>
<dbReference type="SUPFAM" id="SSF54534">
    <property type="entry name" value="FKBP-like"/>
    <property type="match status" value="1"/>
</dbReference>